<dbReference type="InterPro" id="IPR053263">
    <property type="entry name" value="Euk_RPA34_RNAP_subunit"/>
</dbReference>
<dbReference type="PANTHER" id="PTHR28155:SF1">
    <property type="entry name" value="DNA-DIRECTED RNA POLYMERASE I SUBUNIT RPA34.5-DOMAIN-CONTAINING PROTEIN"/>
    <property type="match status" value="1"/>
</dbReference>
<feature type="compositionally biased region" description="Basic and acidic residues" evidence="1">
    <location>
        <begin position="489"/>
        <end position="504"/>
    </location>
</feature>
<dbReference type="Gene3D" id="6.20.250.70">
    <property type="match status" value="1"/>
</dbReference>
<dbReference type="GO" id="GO:0006360">
    <property type="term" value="P:transcription by RNA polymerase I"/>
    <property type="evidence" value="ECO:0007669"/>
    <property type="project" value="InterPro"/>
</dbReference>
<dbReference type="InterPro" id="IPR013240">
    <property type="entry name" value="DNA-dir_RNA_pol1_su_RPA34"/>
</dbReference>
<feature type="compositionally biased region" description="Basic and acidic residues" evidence="1">
    <location>
        <begin position="248"/>
        <end position="258"/>
    </location>
</feature>
<dbReference type="STRING" id="94208.A0A2S4KP98"/>
<feature type="compositionally biased region" description="Pro residues" evidence="1">
    <location>
        <begin position="629"/>
        <end position="645"/>
    </location>
</feature>
<feature type="compositionally biased region" description="Low complexity" evidence="1">
    <location>
        <begin position="518"/>
        <end position="527"/>
    </location>
</feature>
<comment type="caution">
    <text evidence="2">The sequence shown here is derived from an EMBL/GenBank/DDBJ whole genome shotgun (WGS) entry which is preliminary data.</text>
</comment>
<feature type="compositionally biased region" description="Basic and acidic residues" evidence="1">
    <location>
        <begin position="1"/>
        <end position="21"/>
    </location>
</feature>
<organism evidence="2 3">
    <name type="scientific">Tolypocladium paradoxum</name>
    <dbReference type="NCBI Taxonomy" id="94208"/>
    <lineage>
        <taxon>Eukaryota</taxon>
        <taxon>Fungi</taxon>
        <taxon>Dikarya</taxon>
        <taxon>Ascomycota</taxon>
        <taxon>Pezizomycotina</taxon>
        <taxon>Sordariomycetes</taxon>
        <taxon>Hypocreomycetidae</taxon>
        <taxon>Hypocreales</taxon>
        <taxon>Ophiocordycipitaceae</taxon>
        <taxon>Tolypocladium</taxon>
    </lineage>
</organism>
<feature type="compositionally biased region" description="Polar residues" evidence="1">
    <location>
        <begin position="571"/>
        <end position="589"/>
    </location>
</feature>
<feature type="compositionally biased region" description="Basic residues" evidence="1">
    <location>
        <begin position="478"/>
        <end position="488"/>
    </location>
</feature>
<evidence type="ECO:0000313" key="2">
    <source>
        <dbReference type="EMBL" id="POR32028.1"/>
    </source>
</evidence>
<dbReference type="AlphaFoldDB" id="A0A2S4KP98"/>
<feature type="compositionally biased region" description="Low complexity" evidence="1">
    <location>
        <begin position="463"/>
        <end position="476"/>
    </location>
</feature>
<feature type="compositionally biased region" description="Acidic residues" evidence="1">
    <location>
        <begin position="173"/>
        <end position="184"/>
    </location>
</feature>
<dbReference type="EMBL" id="PKSG01000927">
    <property type="protein sequence ID" value="POR32028.1"/>
    <property type="molecule type" value="Genomic_DNA"/>
</dbReference>
<feature type="compositionally biased region" description="Low complexity" evidence="1">
    <location>
        <begin position="162"/>
        <end position="172"/>
    </location>
</feature>
<evidence type="ECO:0000256" key="1">
    <source>
        <dbReference type="SAM" id="MobiDB-lite"/>
    </source>
</evidence>
<name>A0A2S4KP98_9HYPO</name>
<dbReference type="Pfam" id="PF08208">
    <property type="entry name" value="RNA_polI_A34"/>
    <property type="match status" value="1"/>
</dbReference>
<feature type="compositionally biased region" description="Low complexity" evidence="1">
    <location>
        <begin position="617"/>
        <end position="628"/>
    </location>
</feature>
<feature type="compositionally biased region" description="Acidic residues" evidence="1">
    <location>
        <begin position="132"/>
        <end position="144"/>
    </location>
</feature>
<feature type="region of interest" description="Disordered" evidence="1">
    <location>
        <begin position="413"/>
        <end position="700"/>
    </location>
</feature>
<feature type="compositionally biased region" description="Acidic residues" evidence="1">
    <location>
        <begin position="60"/>
        <end position="76"/>
    </location>
</feature>
<protein>
    <submittedName>
        <fullName evidence="2">Uncharacterized protein</fullName>
    </submittedName>
</protein>
<feature type="region of interest" description="Disordered" evidence="1">
    <location>
        <begin position="1"/>
        <end position="281"/>
    </location>
</feature>
<proteinExistence type="predicted"/>
<dbReference type="PANTHER" id="PTHR28155">
    <property type="entry name" value="ACR243WP"/>
    <property type="match status" value="1"/>
</dbReference>
<dbReference type="OrthoDB" id="76224at2759"/>
<reference evidence="2 3" key="1">
    <citation type="submission" date="2018-01" db="EMBL/GenBank/DDBJ databases">
        <title>Harnessing the power of phylogenomics to disentangle the directionality and signatures of interkingdom host jumping in the parasitic fungal genus Tolypocladium.</title>
        <authorList>
            <person name="Quandt C.A."/>
            <person name="Patterson W."/>
            <person name="Spatafora J.W."/>
        </authorList>
    </citation>
    <scope>NUCLEOTIDE SEQUENCE [LARGE SCALE GENOMIC DNA]</scope>
    <source>
        <strain evidence="2 3">NRBC 100945</strain>
    </source>
</reference>
<evidence type="ECO:0000313" key="3">
    <source>
        <dbReference type="Proteomes" id="UP000237481"/>
    </source>
</evidence>
<feature type="compositionally biased region" description="Low complexity" evidence="1">
    <location>
        <begin position="225"/>
        <end position="239"/>
    </location>
</feature>
<gene>
    <name evidence="2" type="ORF">TPAR_07760</name>
</gene>
<sequence length="700" mass="73656">MAPREPYKVHSLSKHIEDTKKGLSVMAQYNRRPVMQDGPPGVSRKEPDAVKRSILGINSDSDDDTSDSDSSSDEGGSDFLRKLAPLASNATAAVSKRRSKDDEIADSDVERNASAKQAAPAEKSVPIKPEPESSDDSSSDSDSNDGEKNVKTDGVPIKKAPSTTSSSSSSSDSESDDERDSDSDSAEKPAVVKKSQAASEPGTSDSASGEESDEESDPKVTTNPAVNGNATTSTSSSEGSDSEESDVSDGKAAKPAQKDDDDSSASDSEESSNENADESIHIEDRVHGGQFTLPNFISPDFVLRKGDDGANGQDVARIFNQANMQGKQFWYFTVPSNVPISVVQNLEIPMDQAQRSERVFSHAGEDYGVFFNSMAPKSSIEILIPSADSTQYQRAPRQLDQVMHVRRITQLGADSATVGPSEKRAPRAQPKGLKARYQPIGVSIPTGKIGMDTGSGDEDTDMAEAPALPATANASPHKTSKKDKKHKEKGAAVEARKEGGDMGRKGKRKHTSSEDEAAAAAEQLMEESQTAESKTKKQKTARKGSPDLGSEPQSSAAAKKQTPVVPPTIPNPSNSFSSIGSTPVAASTPSGKAKKSKKAKGETAVPSSSQSLPALKQTVVPVPRQTVVPIPPIPKVSPVPVPQPVATPSAGKGEKKAKKHKDKKAAAGSSQQSPPPSAQPSRKNDKQATPVPPPAIKASV</sequence>
<feature type="compositionally biased region" description="Acidic residues" evidence="1">
    <location>
        <begin position="259"/>
        <end position="277"/>
    </location>
</feature>
<feature type="compositionally biased region" description="Pro residues" evidence="1">
    <location>
        <begin position="690"/>
        <end position="700"/>
    </location>
</feature>
<accession>A0A2S4KP98</accession>
<keyword evidence="3" id="KW-1185">Reference proteome</keyword>
<dbReference type="Proteomes" id="UP000237481">
    <property type="component" value="Unassembled WGS sequence"/>
</dbReference>